<proteinExistence type="predicted"/>
<protein>
    <submittedName>
        <fullName evidence="6">Transcriptional regulator</fullName>
    </submittedName>
</protein>
<dbReference type="InterPro" id="IPR029016">
    <property type="entry name" value="GAF-like_dom_sf"/>
</dbReference>
<dbReference type="RefSeq" id="WP_339574457.1">
    <property type="nucleotide sequence ID" value="NZ_JBBIAA010000005.1"/>
</dbReference>
<dbReference type="Gene3D" id="3.30.450.40">
    <property type="match status" value="1"/>
</dbReference>
<feature type="region of interest" description="Disordered" evidence="4">
    <location>
        <begin position="389"/>
        <end position="410"/>
    </location>
</feature>
<organism evidence="6 7">
    <name type="scientific">Pseudokineococcus basanitobsidens</name>
    <dbReference type="NCBI Taxonomy" id="1926649"/>
    <lineage>
        <taxon>Bacteria</taxon>
        <taxon>Bacillati</taxon>
        <taxon>Actinomycetota</taxon>
        <taxon>Actinomycetes</taxon>
        <taxon>Kineosporiales</taxon>
        <taxon>Kineosporiaceae</taxon>
        <taxon>Pseudokineococcus</taxon>
    </lineage>
</organism>
<evidence type="ECO:0000256" key="1">
    <source>
        <dbReference type="ARBA" id="ARBA00023015"/>
    </source>
</evidence>
<evidence type="ECO:0000313" key="7">
    <source>
        <dbReference type="Proteomes" id="UP001387100"/>
    </source>
</evidence>
<dbReference type="SMART" id="SM00862">
    <property type="entry name" value="Trans_reg_C"/>
    <property type="match status" value="1"/>
</dbReference>
<evidence type="ECO:0000256" key="4">
    <source>
        <dbReference type="SAM" id="MobiDB-lite"/>
    </source>
</evidence>
<accession>A0ABU8RJ67</accession>
<dbReference type="InterPro" id="IPR001867">
    <property type="entry name" value="OmpR/PhoB-type_DNA-bd"/>
</dbReference>
<name>A0ABU8RJ67_9ACTN</name>
<comment type="caution">
    <text evidence="6">The sequence shown here is derived from an EMBL/GenBank/DDBJ whole genome shotgun (WGS) entry which is preliminary data.</text>
</comment>
<dbReference type="InterPro" id="IPR036388">
    <property type="entry name" value="WH-like_DNA-bd_sf"/>
</dbReference>
<reference evidence="6 7" key="1">
    <citation type="journal article" date="2017" name="Int. J. Syst. Evol. Microbiol.">
        <title>Pseudokineococcus basanitobsidens sp. nov., isolated from volcanic rock.</title>
        <authorList>
            <person name="Lee D.W."/>
            <person name="Park M.Y."/>
            <person name="Kim J.J."/>
            <person name="Kim B.S."/>
        </authorList>
    </citation>
    <scope>NUCLEOTIDE SEQUENCE [LARGE SCALE GENOMIC DNA]</scope>
    <source>
        <strain evidence="6 7">DSM 103726</strain>
    </source>
</reference>
<keyword evidence="1" id="KW-0805">Transcription regulation</keyword>
<feature type="domain" description="OmpR/PhoB-type" evidence="5">
    <location>
        <begin position="240"/>
        <end position="305"/>
    </location>
</feature>
<keyword evidence="7" id="KW-1185">Reference proteome</keyword>
<sequence>MSTAQDARERREELVRARGRLVHEPPGTGRGAVPVRDVIRASWTRSLRSVDDDLAAAPLADESATAATWDASPLRRAVDVLGDELRRVADDGDLVVAVTDPAARILWTCGGRVMRDRAARVNFVAGGRWDESSVGTNALDLALRVRAPATVWAAEHYAPAVQGWVCWAAPVLDPTGLPLGVLDLSTTWERSHPLGMTTARALAALLTREVAASAAARPVASGPRALHLDLLGTCRCVLDGEHLRLTRRQLEVLALLALSPGGLSADALHDALYGDAPVSRSTLKAEVSHLRTLLRGGVGSRPYRLLLPVSTDVELVRRRLAAHDAAGAVEAWGGAVLGGVGGTDSPTLRRLEAELAAGVRAAVLSAGERTTALRYGQLRDADPLVVGDLLGRRDGSDHGAPTNLRPTPRP</sequence>
<evidence type="ECO:0000256" key="3">
    <source>
        <dbReference type="ARBA" id="ARBA00023163"/>
    </source>
</evidence>
<dbReference type="SUPFAM" id="SSF46894">
    <property type="entry name" value="C-terminal effector domain of the bipartite response regulators"/>
    <property type="match status" value="1"/>
</dbReference>
<evidence type="ECO:0000256" key="2">
    <source>
        <dbReference type="ARBA" id="ARBA00023125"/>
    </source>
</evidence>
<evidence type="ECO:0000259" key="5">
    <source>
        <dbReference type="SMART" id="SM00862"/>
    </source>
</evidence>
<keyword evidence="2" id="KW-0238">DNA-binding</keyword>
<dbReference type="InterPro" id="IPR016032">
    <property type="entry name" value="Sig_transdc_resp-reg_C-effctor"/>
</dbReference>
<gene>
    <name evidence="6" type="ORF">WDZ17_07160</name>
</gene>
<dbReference type="Proteomes" id="UP001387100">
    <property type="component" value="Unassembled WGS sequence"/>
</dbReference>
<evidence type="ECO:0000313" key="6">
    <source>
        <dbReference type="EMBL" id="MEJ5945074.1"/>
    </source>
</evidence>
<dbReference type="EMBL" id="JBBIAA010000005">
    <property type="protein sequence ID" value="MEJ5945074.1"/>
    <property type="molecule type" value="Genomic_DNA"/>
</dbReference>
<dbReference type="Gene3D" id="1.10.10.10">
    <property type="entry name" value="Winged helix-like DNA-binding domain superfamily/Winged helix DNA-binding domain"/>
    <property type="match status" value="1"/>
</dbReference>
<keyword evidence="3" id="KW-0804">Transcription</keyword>